<gene>
    <name evidence="2" type="ORF">AVEN_189340_1</name>
    <name evidence="1" type="ORF">AVEN_269947_1</name>
</gene>
<reference evidence="1 3" key="1">
    <citation type="journal article" date="2019" name="Sci. Rep.">
        <title>Orb-weaving spider Araneus ventricosus genome elucidates the spidroin gene catalogue.</title>
        <authorList>
            <person name="Kono N."/>
            <person name="Nakamura H."/>
            <person name="Ohtoshi R."/>
            <person name="Moran D.A.P."/>
            <person name="Shinohara A."/>
            <person name="Yoshida Y."/>
            <person name="Fujiwara M."/>
            <person name="Mori M."/>
            <person name="Tomita M."/>
            <person name="Arakawa K."/>
        </authorList>
    </citation>
    <scope>NUCLEOTIDE SEQUENCE [LARGE SCALE GENOMIC DNA]</scope>
</reference>
<protein>
    <submittedName>
        <fullName evidence="1">Uncharacterized protein</fullName>
    </submittedName>
</protein>
<evidence type="ECO:0000313" key="1">
    <source>
        <dbReference type="EMBL" id="GBN68162.1"/>
    </source>
</evidence>
<sequence>MRLNILHETYYQRIRIMRMYIQYFINSTGKNYSWLKHLRYIINFPDVAKDSLTCAALAWVDNSNVLTKFTRFNSESAFIGVRFAIGSANRPQIFGAYSVASTNSIPVLVQLAHLRVRAFDALAGI</sequence>
<accession>A0A4Y2QXM0</accession>
<dbReference type="EMBL" id="BGPR01141269">
    <property type="protein sequence ID" value="GBN68197.1"/>
    <property type="molecule type" value="Genomic_DNA"/>
</dbReference>
<evidence type="ECO:0000313" key="3">
    <source>
        <dbReference type="Proteomes" id="UP000499080"/>
    </source>
</evidence>
<organism evidence="1 3">
    <name type="scientific">Araneus ventricosus</name>
    <name type="common">Orbweaver spider</name>
    <name type="synonym">Epeira ventricosa</name>
    <dbReference type="NCBI Taxonomy" id="182803"/>
    <lineage>
        <taxon>Eukaryota</taxon>
        <taxon>Metazoa</taxon>
        <taxon>Ecdysozoa</taxon>
        <taxon>Arthropoda</taxon>
        <taxon>Chelicerata</taxon>
        <taxon>Arachnida</taxon>
        <taxon>Araneae</taxon>
        <taxon>Araneomorphae</taxon>
        <taxon>Entelegynae</taxon>
        <taxon>Araneoidea</taxon>
        <taxon>Araneidae</taxon>
        <taxon>Araneus</taxon>
    </lineage>
</organism>
<dbReference type="Proteomes" id="UP000499080">
    <property type="component" value="Unassembled WGS sequence"/>
</dbReference>
<name>A0A4Y2QXM0_ARAVE</name>
<evidence type="ECO:0000313" key="2">
    <source>
        <dbReference type="EMBL" id="GBN68197.1"/>
    </source>
</evidence>
<keyword evidence="3" id="KW-1185">Reference proteome</keyword>
<comment type="caution">
    <text evidence="1">The sequence shown here is derived from an EMBL/GenBank/DDBJ whole genome shotgun (WGS) entry which is preliminary data.</text>
</comment>
<proteinExistence type="predicted"/>
<dbReference type="AlphaFoldDB" id="A0A4Y2QXM0"/>
<dbReference type="EMBL" id="BGPR01141252">
    <property type="protein sequence ID" value="GBN68162.1"/>
    <property type="molecule type" value="Genomic_DNA"/>
</dbReference>